<evidence type="ECO:0000256" key="4">
    <source>
        <dbReference type="ARBA" id="ARBA00022692"/>
    </source>
</evidence>
<reference evidence="10" key="1">
    <citation type="journal article" date="2020" name="mSystems">
        <title>Genome- and Community-Level Interaction Insights into Carbon Utilization and Element Cycling Functions of Hydrothermarchaeota in Hydrothermal Sediment.</title>
        <authorList>
            <person name="Zhou Z."/>
            <person name="Liu Y."/>
            <person name="Xu W."/>
            <person name="Pan J."/>
            <person name="Luo Z.H."/>
            <person name="Li M."/>
        </authorList>
    </citation>
    <scope>NUCLEOTIDE SEQUENCE [LARGE SCALE GENOMIC DNA]</scope>
    <source>
        <strain evidence="10">SpSt-413</strain>
    </source>
</reference>
<dbReference type="GO" id="GO:0005886">
    <property type="term" value="C:plasma membrane"/>
    <property type="evidence" value="ECO:0007669"/>
    <property type="project" value="UniProtKB-SubCell"/>
</dbReference>
<dbReference type="InterPro" id="IPR025713">
    <property type="entry name" value="MotB-like_N_dom"/>
</dbReference>
<feature type="domain" description="OmpA-like" evidence="9">
    <location>
        <begin position="123"/>
        <end position="246"/>
    </location>
</feature>
<evidence type="ECO:0000256" key="3">
    <source>
        <dbReference type="ARBA" id="ARBA00022475"/>
    </source>
</evidence>
<feature type="transmembrane region" description="Helical" evidence="8">
    <location>
        <begin position="20"/>
        <end position="43"/>
    </location>
</feature>
<evidence type="ECO:0000256" key="1">
    <source>
        <dbReference type="ARBA" id="ARBA00004162"/>
    </source>
</evidence>
<protein>
    <submittedName>
        <fullName evidence="10">Flagellar motor protein MotB</fullName>
    </submittedName>
</protein>
<organism evidence="10">
    <name type="scientific">Fundidesulfovibrio putealis</name>
    <dbReference type="NCBI Taxonomy" id="270496"/>
    <lineage>
        <taxon>Bacteria</taxon>
        <taxon>Pseudomonadati</taxon>
        <taxon>Thermodesulfobacteriota</taxon>
        <taxon>Desulfovibrionia</taxon>
        <taxon>Desulfovibrionales</taxon>
        <taxon>Desulfovibrionaceae</taxon>
        <taxon>Fundidesulfovibrio</taxon>
    </lineage>
</organism>
<keyword evidence="5 8" id="KW-1133">Transmembrane helix</keyword>
<keyword evidence="6 7" id="KW-0472">Membrane</keyword>
<dbReference type="PANTHER" id="PTHR30329:SF21">
    <property type="entry name" value="LIPOPROTEIN YIAD-RELATED"/>
    <property type="match status" value="1"/>
</dbReference>
<dbReference type="InterPro" id="IPR006665">
    <property type="entry name" value="OmpA-like"/>
</dbReference>
<evidence type="ECO:0000256" key="7">
    <source>
        <dbReference type="PROSITE-ProRule" id="PRU00473"/>
    </source>
</evidence>
<evidence type="ECO:0000259" key="9">
    <source>
        <dbReference type="PROSITE" id="PS51123"/>
    </source>
</evidence>
<keyword evidence="10" id="KW-0966">Cell projection</keyword>
<dbReference type="InterPro" id="IPR036737">
    <property type="entry name" value="OmpA-like_sf"/>
</dbReference>
<evidence type="ECO:0000256" key="8">
    <source>
        <dbReference type="SAM" id="Phobius"/>
    </source>
</evidence>
<accession>A0A7C4AI81</accession>
<evidence type="ECO:0000256" key="2">
    <source>
        <dbReference type="ARBA" id="ARBA00008914"/>
    </source>
</evidence>
<comment type="subcellular location">
    <subcellularLocation>
        <location evidence="1">Cell membrane</location>
        <topology evidence="1">Single-pass membrane protein</topology>
    </subcellularLocation>
</comment>
<dbReference type="EMBL" id="DSRP01000744">
    <property type="protein sequence ID" value="HGG93403.1"/>
    <property type="molecule type" value="Genomic_DNA"/>
</dbReference>
<evidence type="ECO:0000313" key="10">
    <source>
        <dbReference type="EMBL" id="HGG93403.1"/>
    </source>
</evidence>
<dbReference type="Pfam" id="PF13677">
    <property type="entry name" value="MotB_plug"/>
    <property type="match status" value="1"/>
</dbReference>
<evidence type="ECO:0000256" key="5">
    <source>
        <dbReference type="ARBA" id="ARBA00022989"/>
    </source>
</evidence>
<keyword evidence="10" id="KW-0282">Flagellum</keyword>
<keyword evidence="3" id="KW-1003">Cell membrane</keyword>
<dbReference type="AlphaFoldDB" id="A0A7C4AI81"/>
<evidence type="ECO:0000256" key="6">
    <source>
        <dbReference type="ARBA" id="ARBA00023136"/>
    </source>
</evidence>
<comment type="caution">
    <text evidence="10">The sequence shown here is derived from an EMBL/GenBank/DDBJ whole genome shotgun (WGS) entry which is preliminary data.</text>
</comment>
<dbReference type="InterPro" id="IPR050330">
    <property type="entry name" value="Bact_OuterMem_StrucFunc"/>
</dbReference>
<proteinExistence type="inferred from homology"/>
<dbReference type="CDD" id="cd07185">
    <property type="entry name" value="OmpA_C-like"/>
    <property type="match status" value="1"/>
</dbReference>
<dbReference type="SUPFAM" id="SSF103088">
    <property type="entry name" value="OmpA-like"/>
    <property type="match status" value="1"/>
</dbReference>
<dbReference type="PANTHER" id="PTHR30329">
    <property type="entry name" value="STATOR ELEMENT OF FLAGELLAR MOTOR COMPLEX"/>
    <property type="match status" value="1"/>
</dbReference>
<keyword evidence="4 8" id="KW-0812">Transmembrane</keyword>
<dbReference type="Gene3D" id="3.30.1330.60">
    <property type="entry name" value="OmpA-like domain"/>
    <property type="match status" value="1"/>
</dbReference>
<sequence length="248" mass="27678">MAGEDDPVGLELDENGELPQIWQITLADLSMLLMTFFIFLFALSSIKPENVNDTLESVRQRLRVNAARPGPDKIPGGEGPQEKVLQQVTLREQLILRQRQVYEDLTAFFRGRGETSLRTKLEGPRMTLSLPTDGMFAAGDVTQLTDAGRQRLDGIVKFLARHPDQRVHIKGFTDDALPPPGSRFKNNWEVSSIEAVTALRYLLSQGVPANRLTSTGLADLEPLLPNTNDANRAKNRRLEFVMEVQVEG</sequence>
<keyword evidence="10" id="KW-0969">Cilium</keyword>
<comment type="similarity">
    <text evidence="2">Belongs to the MotB family.</text>
</comment>
<dbReference type="Pfam" id="PF00691">
    <property type="entry name" value="OmpA"/>
    <property type="match status" value="1"/>
</dbReference>
<name>A0A7C4AI81_9BACT</name>
<dbReference type="PROSITE" id="PS51123">
    <property type="entry name" value="OMPA_2"/>
    <property type="match status" value="1"/>
</dbReference>
<gene>
    <name evidence="10" type="ORF">ENR59_10705</name>
</gene>